<feature type="compositionally biased region" description="Low complexity" evidence="1">
    <location>
        <begin position="340"/>
        <end position="367"/>
    </location>
</feature>
<evidence type="ECO:0000313" key="2">
    <source>
        <dbReference type="EMBL" id="CAH1249222.1"/>
    </source>
</evidence>
<accession>A0A8J9Z8X9</accession>
<dbReference type="PANTHER" id="PTHR15692:SF18">
    <property type="entry name" value="PROTEIN CBG23155"/>
    <property type="match status" value="1"/>
</dbReference>
<evidence type="ECO:0000256" key="1">
    <source>
        <dbReference type="SAM" id="MobiDB-lite"/>
    </source>
</evidence>
<feature type="compositionally biased region" description="Low complexity" evidence="1">
    <location>
        <begin position="233"/>
        <end position="253"/>
    </location>
</feature>
<feature type="region of interest" description="Disordered" evidence="1">
    <location>
        <begin position="158"/>
        <end position="419"/>
    </location>
</feature>
<feature type="compositionally biased region" description="Basic and acidic residues" evidence="1">
    <location>
        <begin position="295"/>
        <end position="318"/>
    </location>
</feature>
<feature type="compositionally biased region" description="Basic and acidic residues" evidence="1">
    <location>
        <begin position="158"/>
        <end position="181"/>
    </location>
</feature>
<feature type="compositionally biased region" description="Basic and acidic residues" evidence="1">
    <location>
        <begin position="328"/>
        <end position="337"/>
    </location>
</feature>
<dbReference type="PANTHER" id="PTHR15692">
    <property type="entry name" value="MASTERMIND-LIKE"/>
    <property type="match status" value="1"/>
</dbReference>
<dbReference type="GO" id="GO:0007221">
    <property type="term" value="P:positive regulation of transcription of Notch receptor target"/>
    <property type="evidence" value="ECO:0007669"/>
    <property type="project" value="InterPro"/>
</dbReference>
<organism evidence="2 3">
    <name type="scientific">Branchiostoma lanceolatum</name>
    <name type="common">Common lancelet</name>
    <name type="synonym">Amphioxus lanceolatum</name>
    <dbReference type="NCBI Taxonomy" id="7740"/>
    <lineage>
        <taxon>Eukaryota</taxon>
        <taxon>Metazoa</taxon>
        <taxon>Chordata</taxon>
        <taxon>Cephalochordata</taxon>
        <taxon>Leptocardii</taxon>
        <taxon>Amphioxiformes</taxon>
        <taxon>Branchiostomatidae</taxon>
        <taxon>Branchiostoma</taxon>
    </lineage>
</organism>
<dbReference type="EMBL" id="OV696702">
    <property type="protein sequence ID" value="CAH1249222.1"/>
    <property type="molecule type" value="Genomic_DNA"/>
</dbReference>
<dbReference type="GO" id="GO:0003713">
    <property type="term" value="F:transcription coactivator activity"/>
    <property type="evidence" value="ECO:0007669"/>
    <property type="project" value="InterPro"/>
</dbReference>
<evidence type="ECO:0000313" key="3">
    <source>
        <dbReference type="Proteomes" id="UP000838412"/>
    </source>
</evidence>
<dbReference type="Proteomes" id="UP000838412">
    <property type="component" value="Chromosome 17"/>
</dbReference>
<dbReference type="AlphaFoldDB" id="A0A8J9Z8X9"/>
<name>A0A8J9Z8X9_BRALA</name>
<keyword evidence="3" id="KW-1185">Reference proteome</keyword>
<protein>
    <submittedName>
        <fullName evidence="2">Hypp8553 protein</fullName>
    </submittedName>
</protein>
<reference evidence="2" key="1">
    <citation type="submission" date="2022-01" db="EMBL/GenBank/DDBJ databases">
        <authorList>
            <person name="Braso-Vives M."/>
        </authorList>
    </citation>
    <scope>NUCLEOTIDE SEQUENCE</scope>
</reference>
<dbReference type="OrthoDB" id="10058995at2759"/>
<feature type="compositionally biased region" description="Polar residues" evidence="1">
    <location>
        <begin position="278"/>
        <end position="294"/>
    </location>
</feature>
<gene>
    <name evidence="2" type="primary">Hypp8553</name>
    <name evidence="2" type="ORF">BLAG_LOCUS10406</name>
</gene>
<proteinExistence type="predicted"/>
<dbReference type="InterPro" id="IPR046369">
    <property type="entry name" value="MAML1-3"/>
</dbReference>
<sequence>MGDSRPSFFDRGAAAFLSCFQTLTLLRPGGRNREGGAKVSVGIHTVSVAEKAKYRLVIRYDKKKRRTAWRKVATRDWDFTAEFAECVPDDKKKVRVQLQKKKKCKVRTVGVTTVDPTQALRADGSVRAWYIFDPPKDGTQDRNVSLVEATVAVNGRKVETKTTEKKGTNKPSSETKDERVAPVDVPVSFSENKKPKRALKTASKTVEGVKPVRSGQDKPAATPSNGDKTHCKSASSSPNDSTSASPSCTSTAAEALGKGDVRPSRTRQLFGFIGNKSGGTTKSTQKEVNAQASDVTKKEAVTIEGRLESSSAKKEPKLALKSASQAVEGEKPDRSGQEKSPAPSSGSQEPASSSTNSSASSPTSTATDKSLTNGGGDGESKSERPSRFRQLVSFIKKKDNGKTTEGGGKVVPTAKQSPQQFTDPVCMEVVSTIHKLWAELLPKRAYSKELLDYANSLRSKLEAAAPHTRDNTILNNLAAKVPDYTHYELPELHGLSLHELNQIHKTVVFLLEDEEKRATYIRRWVIDDICRVALEEAPQVLETTAPC</sequence>